<dbReference type="Proteomes" id="UP000678499">
    <property type="component" value="Unassembled WGS sequence"/>
</dbReference>
<dbReference type="Pfam" id="PF00375">
    <property type="entry name" value="SDF"/>
    <property type="match status" value="2"/>
</dbReference>
<keyword evidence="7" id="KW-0769">Symport</keyword>
<dbReference type="Gene3D" id="1.10.3860.10">
    <property type="entry name" value="Sodium:dicarboxylate symporter"/>
    <property type="match status" value="2"/>
</dbReference>
<evidence type="ECO:0000256" key="5">
    <source>
        <dbReference type="ARBA" id="ARBA00022989"/>
    </source>
</evidence>
<dbReference type="EMBL" id="OA885572">
    <property type="protein sequence ID" value="CAD7282155.1"/>
    <property type="molecule type" value="Genomic_DNA"/>
</dbReference>
<dbReference type="PRINTS" id="PR00173">
    <property type="entry name" value="EDTRNSPORT"/>
</dbReference>
<evidence type="ECO:0000256" key="3">
    <source>
        <dbReference type="ARBA" id="ARBA00022448"/>
    </source>
</evidence>
<protein>
    <recommendedName>
        <fullName evidence="7">Amino acid transporter</fullName>
    </recommendedName>
</protein>
<proteinExistence type="inferred from homology"/>
<dbReference type="OrthoDB" id="5877963at2759"/>
<dbReference type="InterPro" id="IPR001991">
    <property type="entry name" value="Na-dicarboxylate_symporter"/>
</dbReference>
<keyword evidence="4 7" id="KW-0812">Transmembrane</keyword>
<comment type="subcellular location">
    <subcellularLocation>
        <location evidence="1 7">Membrane</location>
        <topology evidence="1 7">Multi-pass membrane protein</topology>
    </subcellularLocation>
</comment>
<dbReference type="InterPro" id="IPR050746">
    <property type="entry name" value="DAACS"/>
</dbReference>
<keyword evidence="3 7" id="KW-0813">Transport</keyword>
<organism evidence="9">
    <name type="scientific">Notodromas monacha</name>
    <dbReference type="NCBI Taxonomy" id="399045"/>
    <lineage>
        <taxon>Eukaryota</taxon>
        <taxon>Metazoa</taxon>
        <taxon>Ecdysozoa</taxon>
        <taxon>Arthropoda</taxon>
        <taxon>Crustacea</taxon>
        <taxon>Oligostraca</taxon>
        <taxon>Ostracoda</taxon>
        <taxon>Podocopa</taxon>
        <taxon>Podocopida</taxon>
        <taxon>Cypridocopina</taxon>
        <taxon>Cypridoidea</taxon>
        <taxon>Cyprididae</taxon>
        <taxon>Notodromas</taxon>
    </lineage>
</organism>
<evidence type="ECO:0000256" key="2">
    <source>
        <dbReference type="ARBA" id="ARBA00006148"/>
    </source>
</evidence>
<evidence type="ECO:0000256" key="1">
    <source>
        <dbReference type="ARBA" id="ARBA00004141"/>
    </source>
</evidence>
<dbReference type="GO" id="GO:0015501">
    <property type="term" value="F:glutamate:sodium symporter activity"/>
    <property type="evidence" value="ECO:0007669"/>
    <property type="project" value="TreeGrafter"/>
</dbReference>
<feature type="transmembrane region" description="Helical" evidence="7">
    <location>
        <begin position="174"/>
        <end position="193"/>
    </location>
</feature>
<evidence type="ECO:0000313" key="9">
    <source>
        <dbReference type="EMBL" id="CAD7282155.1"/>
    </source>
</evidence>
<dbReference type="GO" id="GO:0005313">
    <property type="term" value="F:L-glutamate transmembrane transporter activity"/>
    <property type="evidence" value="ECO:0007669"/>
    <property type="project" value="TreeGrafter"/>
</dbReference>
<feature type="transmembrane region" description="Helical" evidence="7">
    <location>
        <begin position="35"/>
        <end position="54"/>
    </location>
</feature>
<comment type="similarity">
    <text evidence="2 7">Belongs to the dicarboxylate/amino acid:cation symporter (DAACS) (TC 2.A.23) family.</text>
</comment>
<name>A0A7R9GIC8_9CRUS</name>
<sequence>MLRVSACIFSFDSVSLVSAVSGLDLSLSGKIGMRAVAYYMLTTVMAVILGLILVSTIHPGQGNADDIHREGGVRNITTADTLMDLVRNVFPPNVVQAAVFSYRTKLIPPPPPSTNDDDGWVSSTSSRTPITSLYDLSSEHPEMATPMNNGNDKLDHKSLYNWEIKGSYEEGTNIMGLVMFSFILGVTLCKMGSKGKPLHDFFACLAEAMMVITNWVIMLSPIGVFFLIAGQLLEMNDFGVIVGQLGMYFVTVLVGLFFHGFIVLPTIYGLATRTLPFRFVLNMTEAGHDLAFFVYSGVWKTEMALIRGFPDSSCPLEPLLTWIAGIPQAGLVTLVMVLDTVGLPAEDVSLIVAVDWLLDRFRTAINVLGDALGAGIVAHLSQKELDDSTAAHKSRKFNENEDEEEEEWDKINGQKYNRALPSDVEAAGHVELTAM</sequence>
<keyword evidence="6 7" id="KW-0472">Membrane</keyword>
<feature type="region of interest" description="Disordered" evidence="8">
    <location>
        <begin position="391"/>
        <end position="414"/>
    </location>
</feature>
<dbReference type="SUPFAM" id="SSF118215">
    <property type="entry name" value="Proton glutamate symport protein"/>
    <property type="match status" value="1"/>
</dbReference>
<dbReference type="EMBL" id="CAJPEX010003535">
    <property type="protein sequence ID" value="CAG0922307.1"/>
    <property type="molecule type" value="Genomic_DNA"/>
</dbReference>
<dbReference type="AlphaFoldDB" id="A0A7R9GIC8"/>
<dbReference type="PANTHER" id="PTHR11958">
    <property type="entry name" value="SODIUM/DICARBOXYLATE SYMPORTER-RELATED"/>
    <property type="match status" value="1"/>
</dbReference>
<evidence type="ECO:0000313" key="10">
    <source>
        <dbReference type="Proteomes" id="UP000678499"/>
    </source>
</evidence>
<evidence type="ECO:0000256" key="4">
    <source>
        <dbReference type="ARBA" id="ARBA00022692"/>
    </source>
</evidence>
<dbReference type="GO" id="GO:0015175">
    <property type="term" value="F:neutral L-amino acid transmembrane transporter activity"/>
    <property type="evidence" value="ECO:0007669"/>
    <property type="project" value="TreeGrafter"/>
</dbReference>
<evidence type="ECO:0000256" key="8">
    <source>
        <dbReference type="SAM" id="MobiDB-lite"/>
    </source>
</evidence>
<feature type="transmembrane region" description="Helical" evidence="7">
    <location>
        <begin position="213"/>
        <end position="233"/>
    </location>
</feature>
<accession>A0A7R9GIC8</accession>
<keyword evidence="5 7" id="KW-1133">Transmembrane helix</keyword>
<comment type="caution">
    <text evidence="7">Lacks conserved residue(s) required for the propagation of feature annotation.</text>
</comment>
<dbReference type="GO" id="GO:0005886">
    <property type="term" value="C:plasma membrane"/>
    <property type="evidence" value="ECO:0007669"/>
    <property type="project" value="TreeGrafter"/>
</dbReference>
<evidence type="ECO:0000256" key="6">
    <source>
        <dbReference type="ARBA" id="ARBA00023136"/>
    </source>
</evidence>
<keyword evidence="10" id="KW-1185">Reference proteome</keyword>
<dbReference type="PANTHER" id="PTHR11958:SF63">
    <property type="entry name" value="AMINO ACID TRANSPORTER"/>
    <property type="match status" value="1"/>
</dbReference>
<dbReference type="InterPro" id="IPR036458">
    <property type="entry name" value="Na:dicarbo_symporter_sf"/>
</dbReference>
<reference evidence="9" key="1">
    <citation type="submission" date="2020-11" db="EMBL/GenBank/DDBJ databases">
        <authorList>
            <person name="Tran Van P."/>
        </authorList>
    </citation>
    <scope>NUCLEOTIDE SEQUENCE</scope>
</reference>
<gene>
    <name evidence="9" type="ORF">NMOB1V02_LOCUS9786</name>
</gene>
<feature type="transmembrane region" description="Helical" evidence="7">
    <location>
        <begin position="245"/>
        <end position="271"/>
    </location>
</feature>
<evidence type="ECO:0000256" key="7">
    <source>
        <dbReference type="RuleBase" id="RU361216"/>
    </source>
</evidence>